<sequence length="180" mass="21628">MTNEAEIMQAIRHYRHDYLNDLQLLHGYAQLGKWDKVKEKMNMYVQKANNERELDQLNIPKTSLYIYRTNWETNNIQLSFSVNKKVDIASNSNIDESLKYHLEELINEIHFYENPNELIIAELDMELETSEKLNIRLILAHNFKDIVKLTEKLKNKKFIADIKENRNDHLIINWVEIERR</sequence>
<dbReference type="Pfam" id="PF14689">
    <property type="entry name" value="SPOB_a"/>
    <property type="match status" value="1"/>
</dbReference>
<protein>
    <submittedName>
        <fullName evidence="5">Sensor kinase SpoOB-type protein</fullName>
    </submittedName>
</protein>
<dbReference type="InterPro" id="IPR039506">
    <property type="entry name" value="SPOB_a"/>
</dbReference>
<dbReference type="Gene3D" id="1.10.287.130">
    <property type="match status" value="1"/>
</dbReference>
<keyword evidence="6" id="KW-1185">Reference proteome</keyword>
<gene>
    <name evidence="5" type="ORF">DFR57_109138</name>
</gene>
<dbReference type="EMBL" id="QPJJ01000009">
    <property type="protein sequence ID" value="RCW66415.1"/>
    <property type="molecule type" value="Genomic_DNA"/>
</dbReference>
<evidence type="ECO:0000313" key="5">
    <source>
        <dbReference type="EMBL" id="RCW66415.1"/>
    </source>
</evidence>
<dbReference type="Proteomes" id="UP000252585">
    <property type="component" value="Unassembled WGS sequence"/>
</dbReference>
<organism evidence="5 6">
    <name type="scientific">Saliterribacillus persicus</name>
    <dbReference type="NCBI Taxonomy" id="930114"/>
    <lineage>
        <taxon>Bacteria</taxon>
        <taxon>Bacillati</taxon>
        <taxon>Bacillota</taxon>
        <taxon>Bacilli</taxon>
        <taxon>Bacillales</taxon>
        <taxon>Bacillaceae</taxon>
        <taxon>Saliterribacillus</taxon>
    </lineage>
</organism>
<dbReference type="SUPFAM" id="SSF55890">
    <property type="entry name" value="Sporulation response regulatory protein Spo0B"/>
    <property type="match status" value="1"/>
</dbReference>
<evidence type="ECO:0000313" key="6">
    <source>
        <dbReference type="Proteomes" id="UP000252585"/>
    </source>
</evidence>
<name>A0A368XEY7_9BACI</name>
<dbReference type="OrthoDB" id="2375606at2"/>
<keyword evidence="1" id="KW-0597">Phosphoprotein</keyword>
<dbReference type="AlphaFoldDB" id="A0A368XEY7"/>
<dbReference type="RefSeq" id="WP_114353409.1">
    <property type="nucleotide sequence ID" value="NZ_QPJJ01000009.1"/>
</dbReference>
<dbReference type="GO" id="GO:0000155">
    <property type="term" value="F:phosphorelay sensor kinase activity"/>
    <property type="evidence" value="ECO:0007669"/>
    <property type="project" value="InterPro"/>
</dbReference>
<comment type="caution">
    <text evidence="5">The sequence shown here is derived from an EMBL/GenBank/DDBJ whole genome shotgun (WGS) entry which is preliminary data.</text>
</comment>
<feature type="domain" description="SpoOB alpha-helical" evidence="4">
    <location>
        <begin position="5"/>
        <end position="54"/>
    </location>
</feature>
<dbReference type="InterPro" id="IPR016120">
    <property type="entry name" value="Sig_transdc_His_kin_SpoOB"/>
</dbReference>
<evidence type="ECO:0000259" key="4">
    <source>
        <dbReference type="Pfam" id="PF14689"/>
    </source>
</evidence>
<keyword evidence="3 5" id="KW-0418">Kinase</keyword>
<accession>A0A368XEY7</accession>
<proteinExistence type="predicted"/>
<evidence type="ECO:0000256" key="1">
    <source>
        <dbReference type="ARBA" id="ARBA00022553"/>
    </source>
</evidence>
<evidence type="ECO:0000256" key="2">
    <source>
        <dbReference type="ARBA" id="ARBA00022679"/>
    </source>
</evidence>
<reference evidence="5 6" key="1">
    <citation type="submission" date="2018-07" db="EMBL/GenBank/DDBJ databases">
        <title>Genomic Encyclopedia of Type Strains, Phase IV (KMG-IV): sequencing the most valuable type-strain genomes for metagenomic binning, comparative biology and taxonomic classification.</title>
        <authorList>
            <person name="Goeker M."/>
        </authorList>
    </citation>
    <scope>NUCLEOTIDE SEQUENCE [LARGE SCALE GENOMIC DNA]</scope>
    <source>
        <strain evidence="5 6">DSM 27696</strain>
    </source>
</reference>
<evidence type="ECO:0000256" key="3">
    <source>
        <dbReference type="ARBA" id="ARBA00022777"/>
    </source>
</evidence>
<keyword evidence="2" id="KW-0808">Transferase</keyword>